<dbReference type="EMBL" id="AEQN01000034">
    <property type="protein sequence ID" value="EFV00450.1"/>
    <property type="molecule type" value="Genomic_DNA"/>
</dbReference>
<evidence type="ECO:0000256" key="1">
    <source>
        <dbReference type="SAM" id="Phobius"/>
    </source>
</evidence>
<keyword evidence="1" id="KW-0472">Membrane</keyword>
<name>E6MKB3_9FIRM</name>
<proteinExistence type="predicted"/>
<evidence type="ECO:0008006" key="4">
    <source>
        <dbReference type="Google" id="ProtNLM"/>
    </source>
</evidence>
<keyword evidence="1" id="KW-1133">Transmembrane helix</keyword>
<protein>
    <recommendedName>
        <fullName evidence="4">Prepilin-type cleavage/methylation N-terminal domain protein</fullName>
    </recommendedName>
</protein>
<dbReference type="RefSeq" id="WP_006599870.1">
    <property type="nucleotide sequence ID" value="NZ_GL622359.1"/>
</dbReference>
<evidence type="ECO:0000313" key="2">
    <source>
        <dbReference type="EMBL" id="EFV00450.1"/>
    </source>
</evidence>
<feature type="transmembrane region" description="Helical" evidence="1">
    <location>
        <begin position="21"/>
        <end position="42"/>
    </location>
</feature>
<gene>
    <name evidence="2" type="ORF">HMP0721_2449</name>
</gene>
<organism evidence="2 3">
    <name type="scientific">Pseudoramibacter alactolyticus ATCC 23263</name>
    <dbReference type="NCBI Taxonomy" id="887929"/>
    <lineage>
        <taxon>Bacteria</taxon>
        <taxon>Bacillati</taxon>
        <taxon>Bacillota</taxon>
        <taxon>Clostridia</taxon>
        <taxon>Eubacteriales</taxon>
        <taxon>Eubacteriaceae</taxon>
        <taxon>Pseudoramibacter</taxon>
    </lineage>
</organism>
<reference evidence="2 3" key="1">
    <citation type="submission" date="2010-12" db="EMBL/GenBank/DDBJ databases">
        <authorList>
            <person name="Muzny D."/>
            <person name="Qin X."/>
            <person name="Deng J."/>
            <person name="Jiang H."/>
            <person name="Liu Y."/>
            <person name="Qu J."/>
            <person name="Song X.-Z."/>
            <person name="Zhang L."/>
            <person name="Thornton R."/>
            <person name="Coyle M."/>
            <person name="Francisco L."/>
            <person name="Jackson L."/>
            <person name="Javaid M."/>
            <person name="Korchina V."/>
            <person name="Kovar C."/>
            <person name="Mata R."/>
            <person name="Mathew T."/>
            <person name="Ngo R."/>
            <person name="Nguyen L."/>
            <person name="Nguyen N."/>
            <person name="Okwuonu G."/>
            <person name="Ongeri F."/>
            <person name="Pham C."/>
            <person name="Simmons D."/>
            <person name="Wilczek-Boney K."/>
            <person name="Hale W."/>
            <person name="Jakkamsetti A."/>
            <person name="Pham P."/>
            <person name="Ruth R."/>
            <person name="San Lucas F."/>
            <person name="Warren J."/>
            <person name="Zhang J."/>
            <person name="Zhao Z."/>
            <person name="Zhou C."/>
            <person name="Zhu D."/>
            <person name="Lee S."/>
            <person name="Bess C."/>
            <person name="Blankenburg K."/>
            <person name="Forbes L."/>
            <person name="Fu Q."/>
            <person name="Gubbala S."/>
            <person name="Hirani K."/>
            <person name="Jayaseelan J.C."/>
            <person name="Lara F."/>
            <person name="Munidasa M."/>
            <person name="Palculict T."/>
            <person name="Patil S."/>
            <person name="Pu L.-L."/>
            <person name="Saada N."/>
            <person name="Tang L."/>
            <person name="Weissenberger G."/>
            <person name="Zhu Y."/>
            <person name="Hemphill L."/>
            <person name="Shang Y."/>
            <person name="Youmans B."/>
            <person name="Ayvaz T."/>
            <person name="Ross M."/>
            <person name="Santibanez J."/>
            <person name="Aqrawi P."/>
            <person name="Gross S."/>
            <person name="Joshi V."/>
            <person name="Fowler G."/>
            <person name="Nazareth L."/>
            <person name="Reid J."/>
            <person name="Worley K."/>
            <person name="Petrosino J."/>
            <person name="Highlander S."/>
            <person name="Gibbs R."/>
        </authorList>
    </citation>
    <scope>NUCLEOTIDE SEQUENCE [LARGE SCALE GENOMIC DNA]</scope>
    <source>
        <strain evidence="2 3">ATCC 23263</strain>
    </source>
</reference>
<accession>E6MKB3</accession>
<dbReference type="STRING" id="887929.HMP0721_2449"/>
<dbReference type="AlphaFoldDB" id="E6MKB3"/>
<dbReference type="HOGENOM" id="CLU_1775799_0_0_9"/>
<keyword evidence="1" id="KW-0812">Transmembrane</keyword>
<evidence type="ECO:0000313" key="3">
    <source>
        <dbReference type="Proteomes" id="UP000004754"/>
    </source>
</evidence>
<dbReference type="Proteomes" id="UP000004754">
    <property type="component" value="Unassembled WGS sequence"/>
</dbReference>
<sequence>MKLICTSREIPPKSNAHNGGYVLPMVLILLIFVLGIGTVLLMRAGNAVRLSRHYLDHSYCDTLVESARAECRARLEENPSYTGTGSWVALPDRGQYRINVTAGTSDTERRLVITARCGECQIKQKGTAALDPQTGRVRVFSLVLAK</sequence>
<comment type="caution">
    <text evidence="2">The sequence shown here is derived from an EMBL/GenBank/DDBJ whole genome shotgun (WGS) entry which is preliminary data.</text>
</comment>
<keyword evidence="3" id="KW-1185">Reference proteome</keyword>